<evidence type="ECO:0000256" key="5">
    <source>
        <dbReference type="ARBA" id="ARBA00022840"/>
    </source>
</evidence>
<dbReference type="GO" id="GO:0015658">
    <property type="term" value="F:branched-chain amino acid transmembrane transporter activity"/>
    <property type="evidence" value="ECO:0007669"/>
    <property type="project" value="TreeGrafter"/>
</dbReference>
<comment type="similarity">
    <text evidence="1">Belongs to the ABC transporter superfamily.</text>
</comment>
<dbReference type="AlphaFoldDB" id="A0A261TZC8"/>
<dbReference type="InterPro" id="IPR017871">
    <property type="entry name" value="ABC_transporter-like_CS"/>
</dbReference>
<evidence type="ECO:0000256" key="6">
    <source>
        <dbReference type="ARBA" id="ARBA00022970"/>
    </source>
</evidence>
<evidence type="ECO:0000256" key="3">
    <source>
        <dbReference type="ARBA" id="ARBA00022475"/>
    </source>
</evidence>
<gene>
    <name evidence="8" type="ORF">CAL20_16465</name>
</gene>
<name>A0A261TZC8_9BORD</name>
<keyword evidence="3" id="KW-1003">Cell membrane</keyword>
<keyword evidence="3" id="KW-0472">Membrane</keyword>
<sequence length="236" mass="25544">MPLLSVSDLQVRYGHIQGTQSVSLAISPGETVALIGSNGAGKSSTLKAILGMVPYARGDIQWQGNSLKGRKPHEILKAGIGFSPEGRRVFAQLTVRENLRVGGYSRSAHEIAARTEQIYQYFPRLKERYKQDAGSLSGGEQQMLAIGRALMSFPKLFLLDEPSLGLAPIIVERIGEILLEIQHTEKLAIVLAEQNANWALSVAHRGVILEMGCNVDAGDAAALRDSPKIRSAYLGV</sequence>
<dbReference type="InterPro" id="IPR027417">
    <property type="entry name" value="P-loop_NTPase"/>
</dbReference>
<dbReference type="SMART" id="SM00382">
    <property type="entry name" value="AAA"/>
    <property type="match status" value="1"/>
</dbReference>
<dbReference type="EMBL" id="NEVQ01000015">
    <property type="protein sequence ID" value="OZI54755.1"/>
    <property type="molecule type" value="Genomic_DNA"/>
</dbReference>
<dbReference type="InterPro" id="IPR003593">
    <property type="entry name" value="AAA+_ATPase"/>
</dbReference>
<evidence type="ECO:0000256" key="2">
    <source>
        <dbReference type="ARBA" id="ARBA00022448"/>
    </source>
</evidence>
<evidence type="ECO:0000256" key="4">
    <source>
        <dbReference type="ARBA" id="ARBA00022741"/>
    </source>
</evidence>
<keyword evidence="2" id="KW-0813">Transport</keyword>
<dbReference type="InterPro" id="IPR003439">
    <property type="entry name" value="ABC_transporter-like_ATP-bd"/>
</dbReference>
<dbReference type="SUPFAM" id="SSF52540">
    <property type="entry name" value="P-loop containing nucleoside triphosphate hydrolases"/>
    <property type="match status" value="1"/>
</dbReference>
<evidence type="ECO:0000313" key="9">
    <source>
        <dbReference type="Proteomes" id="UP000216885"/>
    </source>
</evidence>
<reference evidence="8 9" key="1">
    <citation type="submission" date="2017-05" db="EMBL/GenBank/DDBJ databases">
        <title>Complete and WGS of Bordetella genogroups.</title>
        <authorList>
            <person name="Spilker T."/>
            <person name="LiPuma J."/>
        </authorList>
    </citation>
    <scope>NUCLEOTIDE SEQUENCE [LARGE SCALE GENOMIC DNA]</scope>
    <source>
        <strain evidence="8 9">AU9919</strain>
    </source>
</reference>
<dbReference type="InterPro" id="IPR052156">
    <property type="entry name" value="BCAA_Transport_ATP-bd_LivF"/>
</dbReference>
<dbReference type="GO" id="GO:0005524">
    <property type="term" value="F:ATP binding"/>
    <property type="evidence" value="ECO:0007669"/>
    <property type="project" value="UniProtKB-KW"/>
</dbReference>
<organism evidence="8 9">
    <name type="scientific">Bordetella genomosp. 4</name>
    <dbReference type="NCBI Taxonomy" id="463044"/>
    <lineage>
        <taxon>Bacteria</taxon>
        <taxon>Pseudomonadati</taxon>
        <taxon>Pseudomonadota</taxon>
        <taxon>Betaproteobacteria</taxon>
        <taxon>Burkholderiales</taxon>
        <taxon>Alcaligenaceae</taxon>
        <taxon>Bordetella</taxon>
    </lineage>
</organism>
<dbReference type="GO" id="GO:0016887">
    <property type="term" value="F:ATP hydrolysis activity"/>
    <property type="evidence" value="ECO:0007669"/>
    <property type="project" value="InterPro"/>
</dbReference>
<dbReference type="Pfam" id="PF00005">
    <property type="entry name" value="ABC_tran"/>
    <property type="match status" value="1"/>
</dbReference>
<keyword evidence="4" id="KW-0547">Nucleotide-binding</keyword>
<protein>
    <submittedName>
        <fullName evidence="8">ABC transporter ATP-binding protein</fullName>
    </submittedName>
</protein>
<proteinExistence type="inferred from homology"/>
<dbReference type="Proteomes" id="UP000216885">
    <property type="component" value="Unassembled WGS sequence"/>
</dbReference>
<dbReference type="Gene3D" id="3.40.50.300">
    <property type="entry name" value="P-loop containing nucleotide triphosphate hydrolases"/>
    <property type="match status" value="1"/>
</dbReference>
<dbReference type="PROSITE" id="PS50893">
    <property type="entry name" value="ABC_TRANSPORTER_2"/>
    <property type="match status" value="1"/>
</dbReference>
<evidence type="ECO:0000313" key="8">
    <source>
        <dbReference type="EMBL" id="OZI54755.1"/>
    </source>
</evidence>
<dbReference type="PROSITE" id="PS00211">
    <property type="entry name" value="ABC_TRANSPORTER_1"/>
    <property type="match status" value="1"/>
</dbReference>
<evidence type="ECO:0000256" key="1">
    <source>
        <dbReference type="ARBA" id="ARBA00005417"/>
    </source>
</evidence>
<dbReference type="PANTHER" id="PTHR43820:SF4">
    <property type="entry name" value="HIGH-AFFINITY BRANCHED-CHAIN AMINO ACID TRANSPORT ATP-BINDING PROTEIN LIVF"/>
    <property type="match status" value="1"/>
</dbReference>
<dbReference type="RefSeq" id="WP_094820837.1">
    <property type="nucleotide sequence ID" value="NZ_NEVO01000007.1"/>
</dbReference>
<keyword evidence="9" id="KW-1185">Reference proteome</keyword>
<dbReference type="CDD" id="cd03224">
    <property type="entry name" value="ABC_TM1139_LivF_branched"/>
    <property type="match status" value="1"/>
</dbReference>
<comment type="caution">
    <text evidence="8">The sequence shown here is derived from an EMBL/GenBank/DDBJ whole genome shotgun (WGS) entry which is preliminary data.</text>
</comment>
<accession>A0A261TZC8</accession>
<evidence type="ECO:0000259" key="7">
    <source>
        <dbReference type="PROSITE" id="PS50893"/>
    </source>
</evidence>
<dbReference type="OrthoDB" id="9776369at2"/>
<dbReference type="PANTHER" id="PTHR43820">
    <property type="entry name" value="HIGH-AFFINITY BRANCHED-CHAIN AMINO ACID TRANSPORT ATP-BINDING PROTEIN LIVF"/>
    <property type="match status" value="1"/>
</dbReference>
<keyword evidence="5 8" id="KW-0067">ATP-binding</keyword>
<feature type="domain" description="ABC transporter" evidence="7">
    <location>
        <begin position="4"/>
        <end position="236"/>
    </location>
</feature>
<keyword evidence="6" id="KW-0029">Amino-acid transport</keyword>
<dbReference type="GO" id="GO:0015807">
    <property type="term" value="P:L-amino acid transport"/>
    <property type="evidence" value="ECO:0007669"/>
    <property type="project" value="TreeGrafter"/>
</dbReference>